<dbReference type="AlphaFoldDB" id="A0A9W9LZB0"/>
<keyword evidence="2" id="KW-1185">Reference proteome</keyword>
<dbReference type="EMBL" id="JAPQKO010000001">
    <property type="protein sequence ID" value="KAJ5183175.1"/>
    <property type="molecule type" value="Genomic_DNA"/>
</dbReference>
<proteinExistence type="predicted"/>
<reference evidence="1" key="1">
    <citation type="submission" date="2022-11" db="EMBL/GenBank/DDBJ databases">
        <authorList>
            <person name="Petersen C."/>
        </authorList>
    </citation>
    <scope>NUCLEOTIDE SEQUENCE</scope>
    <source>
        <strain evidence="1">IBT 21917</strain>
    </source>
</reference>
<dbReference type="OrthoDB" id="5421021at2759"/>
<gene>
    <name evidence="1" type="ORF">N7492_000791</name>
</gene>
<comment type="caution">
    <text evidence="1">The sequence shown here is derived from an EMBL/GenBank/DDBJ whole genome shotgun (WGS) entry which is preliminary data.</text>
</comment>
<sequence>MSADISPQVDIGSLSLSSLGHFSTLLTALSADDVQPTTLFQLEKVGVSLPINGPLAKKVPDCLQRYQSKRIERLGIVVGWRKGDSASFMAQSAGGQAIALLSTCLCNIYTSSGAGNVLHAISERVLPPSASTSSPRSLSRVASILADKLALVGFGSILAKQVCRIHDAYRSLEQNVPANILDDISEDWMAELIVKICRALAKKNRVVRIRGCYGVAYMLALGLALFPEDCLVTIEDIVIHRGARSSSVRIEVFASSGANPLEVQLMESIESMADIFFPRLCDDRPSTVPMHIHGDFAWHGLVSTLLHLELQQFGVVCTPKVVQAVGICALADATGPQLTNCHLAAIEVLGDNYRAITHQRCEIATGMSLPHDYLHLSFHDAFKKLQEVVRPLLDASPWHRFQAGDWNLFLRGTECALTNLFFDKIWLAWCMLFVHAHGKATWRPGDWGSDRPLSHTRGDVNPLSCSITSNKLFSTICPYWENSTLAISSKTNTFVPSPYLMWNQGRQDISQCRGLELLDGPIIYNDRYYNHLASGVHLAVETPAHSIPNSSGFILPTAEGIHSKLSMTIAEKTDRLLLYPTITVDEQNSDVCLANCLHALLALKKTHPCPHDRKEALNPEYTRTAMATSVRCPHPKNLGGKISIVQAANSPIAQILSLFQGYSDSPPDTPVFPSMLCYRCCLNCAYEQARSQAMAKIIVA</sequence>
<evidence type="ECO:0000313" key="1">
    <source>
        <dbReference type="EMBL" id="KAJ5183175.1"/>
    </source>
</evidence>
<name>A0A9W9LZB0_9EURO</name>
<reference evidence="1" key="2">
    <citation type="journal article" date="2023" name="IMA Fungus">
        <title>Comparative genomic study of the Penicillium genus elucidates a diverse pangenome and 15 lateral gene transfer events.</title>
        <authorList>
            <person name="Petersen C."/>
            <person name="Sorensen T."/>
            <person name="Nielsen M.R."/>
            <person name="Sondergaard T.E."/>
            <person name="Sorensen J.L."/>
            <person name="Fitzpatrick D.A."/>
            <person name="Frisvad J.C."/>
            <person name="Nielsen K.L."/>
        </authorList>
    </citation>
    <scope>NUCLEOTIDE SEQUENCE</scope>
    <source>
        <strain evidence="1">IBT 21917</strain>
    </source>
</reference>
<evidence type="ECO:0000313" key="2">
    <source>
        <dbReference type="Proteomes" id="UP001146351"/>
    </source>
</evidence>
<protein>
    <submittedName>
        <fullName evidence="1">Uncharacterized protein</fullName>
    </submittedName>
</protein>
<accession>A0A9W9LZB0</accession>
<dbReference type="Proteomes" id="UP001146351">
    <property type="component" value="Unassembled WGS sequence"/>
</dbReference>
<organism evidence="1 2">
    <name type="scientific">Penicillium capsulatum</name>
    <dbReference type="NCBI Taxonomy" id="69766"/>
    <lineage>
        <taxon>Eukaryota</taxon>
        <taxon>Fungi</taxon>
        <taxon>Dikarya</taxon>
        <taxon>Ascomycota</taxon>
        <taxon>Pezizomycotina</taxon>
        <taxon>Eurotiomycetes</taxon>
        <taxon>Eurotiomycetidae</taxon>
        <taxon>Eurotiales</taxon>
        <taxon>Aspergillaceae</taxon>
        <taxon>Penicillium</taxon>
    </lineage>
</organism>